<feature type="repeat" description="TPR" evidence="1">
    <location>
        <begin position="236"/>
        <end position="269"/>
    </location>
</feature>
<evidence type="ECO:0000313" key="3">
    <source>
        <dbReference type="EMBL" id="CAH3189911.1"/>
    </source>
</evidence>
<accession>A0ABN8SGW0</accession>
<dbReference type="InterPro" id="IPR042621">
    <property type="entry name" value="TTC23/TTC23L"/>
</dbReference>
<name>A0ABN8SGW0_9CNID</name>
<dbReference type="SUPFAM" id="SSF48452">
    <property type="entry name" value="TPR-like"/>
    <property type="match status" value="1"/>
</dbReference>
<proteinExistence type="predicted"/>
<evidence type="ECO:0000256" key="2">
    <source>
        <dbReference type="SAM" id="MobiDB-lite"/>
    </source>
</evidence>
<evidence type="ECO:0000256" key="1">
    <source>
        <dbReference type="PROSITE-ProRule" id="PRU00339"/>
    </source>
</evidence>
<protein>
    <submittedName>
        <fullName evidence="3">Uncharacterized protein</fullName>
    </submittedName>
</protein>
<evidence type="ECO:0000313" key="4">
    <source>
        <dbReference type="Proteomes" id="UP001159427"/>
    </source>
</evidence>
<dbReference type="InterPro" id="IPR011990">
    <property type="entry name" value="TPR-like_helical_dom_sf"/>
</dbReference>
<keyword evidence="1" id="KW-0802">TPR repeat</keyword>
<feature type="compositionally biased region" description="Polar residues" evidence="2">
    <location>
        <begin position="10"/>
        <end position="20"/>
    </location>
</feature>
<dbReference type="Gene3D" id="1.25.40.10">
    <property type="entry name" value="Tetratricopeptide repeat domain"/>
    <property type="match status" value="1"/>
</dbReference>
<keyword evidence="4" id="KW-1185">Reference proteome</keyword>
<dbReference type="PANTHER" id="PTHR14485:SF2">
    <property type="entry name" value="FUNGAL STAND N-TERMINAL GOODBYE DOMAIN-CONTAINING PROTEIN"/>
    <property type="match status" value="1"/>
</dbReference>
<dbReference type="Proteomes" id="UP001159427">
    <property type="component" value="Unassembled WGS sequence"/>
</dbReference>
<dbReference type="EMBL" id="CALNXI010002678">
    <property type="protein sequence ID" value="CAH3189911.1"/>
    <property type="molecule type" value="Genomic_DNA"/>
</dbReference>
<gene>
    <name evidence="3" type="ORF">PEVE_00019864</name>
</gene>
<dbReference type="PROSITE" id="PS50005">
    <property type="entry name" value="TPR"/>
    <property type="match status" value="1"/>
</dbReference>
<dbReference type="InterPro" id="IPR019734">
    <property type="entry name" value="TPR_rpt"/>
</dbReference>
<organism evidence="3 4">
    <name type="scientific">Porites evermanni</name>
    <dbReference type="NCBI Taxonomy" id="104178"/>
    <lineage>
        <taxon>Eukaryota</taxon>
        <taxon>Metazoa</taxon>
        <taxon>Cnidaria</taxon>
        <taxon>Anthozoa</taxon>
        <taxon>Hexacorallia</taxon>
        <taxon>Scleractinia</taxon>
        <taxon>Fungiina</taxon>
        <taxon>Poritidae</taxon>
        <taxon>Porites</taxon>
    </lineage>
</organism>
<dbReference type="PANTHER" id="PTHR14485">
    <property type="entry name" value="TETRATRICOPEPTIDE REPEAT PROTEIN 23"/>
    <property type="match status" value="1"/>
</dbReference>
<reference evidence="3 4" key="1">
    <citation type="submission" date="2022-05" db="EMBL/GenBank/DDBJ databases">
        <authorList>
            <consortium name="Genoscope - CEA"/>
            <person name="William W."/>
        </authorList>
    </citation>
    <scope>NUCLEOTIDE SEQUENCE [LARGE SCALE GENOMIC DNA]</scope>
</reference>
<sequence length="314" mass="35067">MELDVPSVESDASLSKTDTASDTEDITQPGMHGNAIQQVIHIPSASDNNSRPIGITVQRRYSSSEESDNEITVEDDSRAAGYINGLAPPEVLLKNYRRQAREFANMGDERAVYDRVRCVALTRIIYGDNHWKLAKAYSKLSQAYLEIRGLAQQALLHAGNARDVLLAADAAKQQGRQVYERSDVLPVMELIYLTMGQAQLALKNTQKAEHTLKKAEVVSREREELGFEYRDPQRRLQILMSLGRVSLKAHKTGYALESFEKALDVAQTQYGEGSKELIPIYQCLARAESSHGDSSSHERATKHLLKAHDICISR</sequence>
<feature type="region of interest" description="Disordered" evidence="2">
    <location>
        <begin position="1"/>
        <end position="30"/>
    </location>
</feature>
<comment type="caution">
    <text evidence="3">The sequence shown here is derived from an EMBL/GenBank/DDBJ whole genome shotgun (WGS) entry which is preliminary data.</text>
</comment>